<accession>A0A9W8APJ6</accession>
<dbReference type="InterPro" id="IPR051572">
    <property type="entry name" value="VTC_Complex_Subunit"/>
</dbReference>
<dbReference type="OrthoDB" id="6493944at2759"/>
<dbReference type="Proteomes" id="UP001150925">
    <property type="component" value="Unassembled WGS sequence"/>
</dbReference>
<dbReference type="GO" id="GO:0033254">
    <property type="term" value="C:vacuolar transporter chaperone complex"/>
    <property type="evidence" value="ECO:0007669"/>
    <property type="project" value="TreeGrafter"/>
</dbReference>
<evidence type="ECO:0000256" key="5">
    <source>
        <dbReference type="ARBA" id="ARBA00023136"/>
    </source>
</evidence>
<keyword evidence="5" id="KW-0472">Membrane</keyword>
<gene>
    <name evidence="7" type="primary">VTC4</name>
    <name evidence="7" type="ORF">IWQ62_006253</name>
</gene>
<comment type="caution">
    <text evidence="7">The sequence shown here is derived from an EMBL/GenBank/DDBJ whole genome shotgun (WGS) entry which is preliminary data.</text>
</comment>
<dbReference type="EMBL" id="JANBPY010003243">
    <property type="protein sequence ID" value="KAJ1952302.1"/>
    <property type="molecule type" value="Genomic_DNA"/>
</dbReference>
<keyword evidence="4" id="KW-1133">Transmembrane helix</keyword>
<evidence type="ECO:0000256" key="1">
    <source>
        <dbReference type="ARBA" id="ARBA00004128"/>
    </source>
</evidence>
<name>A0A9W8APJ6_9FUNG</name>
<dbReference type="GO" id="GO:0000329">
    <property type="term" value="C:fungal-type vacuole membrane"/>
    <property type="evidence" value="ECO:0007669"/>
    <property type="project" value="TreeGrafter"/>
</dbReference>
<evidence type="ECO:0000259" key="6">
    <source>
        <dbReference type="PROSITE" id="PS51382"/>
    </source>
</evidence>
<evidence type="ECO:0000313" key="7">
    <source>
        <dbReference type="EMBL" id="KAJ1952302.1"/>
    </source>
</evidence>
<dbReference type="GO" id="GO:0006799">
    <property type="term" value="P:polyphosphate biosynthetic process"/>
    <property type="evidence" value="ECO:0007669"/>
    <property type="project" value="UniProtKB-ARBA"/>
</dbReference>
<organism evidence="7 8">
    <name type="scientific">Dispira parvispora</name>
    <dbReference type="NCBI Taxonomy" id="1520584"/>
    <lineage>
        <taxon>Eukaryota</taxon>
        <taxon>Fungi</taxon>
        <taxon>Fungi incertae sedis</taxon>
        <taxon>Zoopagomycota</taxon>
        <taxon>Kickxellomycotina</taxon>
        <taxon>Dimargaritomycetes</taxon>
        <taxon>Dimargaritales</taxon>
        <taxon>Dimargaritaceae</taxon>
        <taxon>Dispira</taxon>
    </lineage>
</organism>
<dbReference type="PROSITE" id="PS51382">
    <property type="entry name" value="SPX"/>
    <property type="match status" value="1"/>
</dbReference>
<proteinExistence type="predicted"/>
<dbReference type="CDD" id="cd14480">
    <property type="entry name" value="SPX_VTC2_like"/>
    <property type="match status" value="1"/>
</dbReference>
<dbReference type="InterPro" id="IPR004331">
    <property type="entry name" value="SPX_dom"/>
</dbReference>
<dbReference type="PANTHER" id="PTHR46140:SF1">
    <property type="entry name" value="VACUOLAR TRANSPORTER CHAPERONE COMPLEX SUBUNIT 4-RELATED"/>
    <property type="match status" value="1"/>
</dbReference>
<keyword evidence="2" id="KW-0926">Vacuole</keyword>
<evidence type="ECO:0000256" key="4">
    <source>
        <dbReference type="ARBA" id="ARBA00022989"/>
    </source>
</evidence>
<protein>
    <submittedName>
        <fullName evidence="7">Vacuolar transporter chaperone</fullName>
    </submittedName>
</protein>
<comment type="subcellular location">
    <subcellularLocation>
        <location evidence="1">Vacuole membrane</location>
        <topology evidence="1">Multi-pass membrane protein</topology>
    </subcellularLocation>
</comment>
<evidence type="ECO:0000256" key="2">
    <source>
        <dbReference type="ARBA" id="ARBA00022554"/>
    </source>
</evidence>
<keyword evidence="8" id="KW-1185">Reference proteome</keyword>
<sequence>MKFGQQLKESLFPDWRFYYIDYDRLKRYIKAHIDKGFNENDERTFVEMLERELEKVKVGETKRHVQYCQEKLDTLQENPDTNDEDYHDIEDEINQVIQEFNQLAHFSRLNYSGFIKIVKKHDKHSQYTLKPMFMVRLNARPFYKENFEPLLLNLSRMYHI</sequence>
<feature type="domain" description="SPX" evidence="6">
    <location>
        <begin position="1"/>
        <end position="135"/>
    </location>
</feature>
<feature type="non-terminal residue" evidence="7">
    <location>
        <position position="160"/>
    </location>
</feature>
<evidence type="ECO:0000313" key="8">
    <source>
        <dbReference type="Proteomes" id="UP001150925"/>
    </source>
</evidence>
<keyword evidence="3" id="KW-0812">Transmembrane</keyword>
<evidence type="ECO:0000256" key="3">
    <source>
        <dbReference type="ARBA" id="ARBA00022692"/>
    </source>
</evidence>
<dbReference type="AlphaFoldDB" id="A0A9W8APJ6"/>
<reference evidence="7" key="1">
    <citation type="submission" date="2022-07" db="EMBL/GenBank/DDBJ databases">
        <title>Phylogenomic reconstructions and comparative analyses of Kickxellomycotina fungi.</title>
        <authorList>
            <person name="Reynolds N.K."/>
            <person name="Stajich J.E."/>
            <person name="Barry K."/>
            <person name="Grigoriev I.V."/>
            <person name="Crous P."/>
            <person name="Smith M.E."/>
        </authorList>
    </citation>
    <scope>NUCLEOTIDE SEQUENCE</scope>
    <source>
        <strain evidence="7">RSA 1196</strain>
    </source>
</reference>
<dbReference type="Pfam" id="PF03105">
    <property type="entry name" value="SPX"/>
    <property type="match status" value="2"/>
</dbReference>
<dbReference type="PANTHER" id="PTHR46140">
    <property type="entry name" value="VACUOLAR TRANSPORTER CHAPERONE 1-RELATED"/>
    <property type="match status" value="1"/>
</dbReference>